<dbReference type="RefSeq" id="WP_322808746.1">
    <property type="nucleotide sequence ID" value="NZ_JAVBVO010000003.1"/>
</dbReference>
<evidence type="ECO:0000313" key="3">
    <source>
        <dbReference type="Proteomes" id="UP001290462"/>
    </source>
</evidence>
<dbReference type="EMBL" id="JAVBVO010000003">
    <property type="protein sequence ID" value="MDZ5758351.1"/>
    <property type="molecule type" value="Genomic_DNA"/>
</dbReference>
<dbReference type="AlphaFoldDB" id="A0AAW9JXV7"/>
<protein>
    <submittedName>
        <fullName evidence="2">GNAT family N-acetyltransferase</fullName>
        <ecNumber evidence="2">2.3.1.-</ecNumber>
    </submittedName>
</protein>
<dbReference type="SUPFAM" id="SSF55729">
    <property type="entry name" value="Acyl-CoA N-acyltransferases (Nat)"/>
    <property type="match status" value="1"/>
</dbReference>
<dbReference type="InterPro" id="IPR000182">
    <property type="entry name" value="GNAT_dom"/>
</dbReference>
<dbReference type="EC" id="2.3.1.-" evidence="2"/>
<dbReference type="Gene3D" id="3.40.630.30">
    <property type="match status" value="1"/>
</dbReference>
<feature type="domain" description="N-acetyltransferase" evidence="1">
    <location>
        <begin position="109"/>
        <end position="165"/>
    </location>
</feature>
<dbReference type="Proteomes" id="UP001290462">
    <property type="component" value="Unassembled WGS sequence"/>
</dbReference>
<dbReference type="InterPro" id="IPR016181">
    <property type="entry name" value="Acyl_CoA_acyltransferase"/>
</dbReference>
<dbReference type="CDD" id="cd04301">
    <property type="entry name" value="NAT_SF"/>
    <property type="match status" value="1"/>
</dbReference>
<gene>
    <name evidence="2" type="ORF">RAK27_06715</name>
</gene>
<sequence length="184" mass="20824">MIRVGRKADVYEVVPLIVEMIVEAELSILATMSSEELTQLLQLGFQLEDYRYSYKNAIVLTNNLDETVGVAFGYPGELGPIIDQPFTSILVSHGFSEEFVFFPDRETFQEEWYLDIMIIKANQRGKGYGKELLQAILNSKKGTIGLNCAQNNPQLLQFYASFNFKTVGSLVIGGHRYNHMQVEV</sequence>
<evidence type="ECO:0000259" key="1">
    <source>
        <dbReference type="Pfam" id="PF13508"/>
    </source>
</evidence>
<dbReference type="GO" id="GO:0016747">
    <property type="term" value="F:acyltransferase activity, transferring groups other than amino-acyl groups"/>
    <property type="evidence" value="ECO:0007669"/>
    <property type="project" value="InterPro"/>
</dbReference>
<keyword evidence="2" id="KW-0808">Transferase</keyword>
<reference evidence="2" key="1">
    <citation type="submission" date="2023-08" db="EMBL/GenBank/DDBJ databases">
        <title>Genomic characterization of piscicolin 126 produced by Carnobacterium maltaromaticum CM22 strain isolated from salmon (Salmo salar).</title>
        <authorList>
            <person name="Gonzalez-Gragera E."/>
            <person name="Garcia-Lopez J.D."/>
            <person name="Teso-Perez C."/>
            <person name="Gimenez-Hernandez I."/>
            <person name="Peralta-Sanchez J.M."/>
            <person name="Valdivia E."/>
            <person name="Montalban-Lopez M."/>
            <person name="Martin-Platero A.M."/>
            <person name="Banos A."/>
            <person name="Martinez-Bueno M."/>
        </authorList>
    </citation>
    <scope>NUCLEOTIDE SEQUENCE</scope>
    <source>
        <strain evidence="2">CM22</strain>
    </source>
</reference>
<keyword evidence="2" id="KW-0012">Acyltransferase</keyword>
<name>A0AAW9JXV7_CARML</name>
<evidence type="ECO:0000313" key="2">
    <source>
        <dbReference type="EMBL" id="MDZ5758351.1"/>
    </source>
</evidence>
<organism evidence="2 3">
    <name type="scientific">Carnobacterium maltaromaticum</name>
    <name type="common">Carnobacterium piscicola</name>
    <dbReference type="NCBI Taxonomy" id="2751"/>
    <lineage>
        <taxon>Bacteria</taxon>
        <taxon>Bacillati</taxon>
        <taxon>Bacillota</taxon>
        <taxon>Bacilli</taxon>
        <taxon>Lactobacillales</taxon>
        <taxon>Carnobacteriaceae</taxon>
        <taxon>Carnobacterium</taxon>
    </lineage>
</organism>
<dbReference type="Pfam" id="PF13508">
    <property type="entry name" value="Acetyltransf_7"/>
    <property type="match status" value="1"/>
</dbReference>
<comment type="caution">
    <text evidence="2">The sequence shown here is derived from an EMBL/GenBank/DDBJ whole genome shotgun (WGS) entry which is preliminary data.</text>
</comment>
<proteinExistence type="predicted"/>
<accession>A0AAW9JXV7</accession>